<dbReference type="AlphaFoldDB" id="A0A2S8FCW5"/>
<protein>
    <recommendedName>
        <fullName evidence="8">Lipoprotein</fullName>
    </recommendedName>
</protein>
<dbReference type="EMBL" id="PUIB01000022">
    <property type="protein sequence ID" value="PQO30008.1"/>
    <property type="molecule type" value="Genomic_DNA"/>
</dbReference>
<organism evidence="6 7">
    <name type="scientific">Blastopirellula marina</name>
    <dbReference type="NCBI Taxonomy" id="124"/>
    <lineage>
        <taxon>Bacteria</taxon>
        <taxon>Pseudomonadati</taxon>
        <taxon>Planctomycetota</taxon>
        <taxon>Planctomycetia</taxon>
        <taxon>Pirellulales</taxon>
        <taxon>Pirellulaceae</taxon>
        <taxon>Blastopirellula</taxon>
    </lineage>
</organism>
<keyword evidence="4" id="KW-0804">Transcription</keyword>
<dbReference type="GO" id="GO:0045892">
    <property type="term" value="P:negative regulation of DNA-templated transcription"/>
    <property type="evidence" value="ECO:0007669"/>
    <property type="project" value="InterPro"/>
</dbReference>
<dbReference type="RefSeq" id="WP_105357596.1">
    <property type="nucleotide sequence ID" value="NZ_PUIB01000022.1"/>
</dbReference>
<dbReference type="Pfam" id="PF03965">
    <property type="entry name" value="Penicillinase_R"/>
    <property type="match status" value="1"/>
</dbReference>
<dbReference type="Gene3D" id="1.10.10.10">
    <property type="entry name" value="Winged helix-like DNA-binding domain superfamily/Winged helix DNA-binding domain"/>
    <property type="match status" value="1"/>
</dbReference>
<dbReference type="InterPro" id="IPR036390">
    <property type="entry name" value="WH_DNA-bd_sf"/>
</dbReference>
<evidence type="ECO:0000256" key="5">
    <source>
        <dbReference type="SAM" id="MobiDB-lite"/>
    </source>
</evidence>
<comment type="caution">
    <text evidence="6">The sequence shown here is derived from an EMBL/GenBank/DDBJ whole genome shotgun (WGS) entry which is preliminary data.</text>
</comment>
<keyword evidence="2" id="KW-0805">Transcription regulation</keyword>
<dbReference type="OrthoDB" id="291778at2"/>
<dbReference type="PROSITE" id="PS51257">
    <property type="entry name" value="PROKAR_LIPOPROTEIN"/>
    <property type="match status" value="1"/>
</dbReference>
<accession>A0A2S8FCW5</accession>
<feature type="region of interest" description="Disordered" evidence="5">
    <location>
        <begin position="271"/>
        <end position="296"/>
    </location>
</feature>
<dbReference type="GO" id="GO:0003677">
    <property type="term" value="F:DNA binding"/>
    <property type="evidence" value="ECO:0007669"/>
    <property type="project" value="UniProtKB-KW"/>
</dbReference>
<dbReference type="Proteomes" id="UP000239388">
    <property type="component" value="Unassembled WGS sequence"/>
</dbReference>
<name>A0A2S8FCW5_9BACT</name>
<dbReference type="SUPFAM" id="SSF46785">
    <property type="entry name" value="Winged helix' DNA-binding domain"/>
    <property type="match status" value="1"/>
</dbReference>
<feature type="compositionally biased region" description="Low complexity" evidence="5">
    <location>
        <begin position="272"/>
        <end position="287"/>
    </location>
</feature>
<evidence type="ECO:0000313" key="7">
    <source>
        <dbReference type="Proteomes" id="UP000239388"/>
    </source>
</evidence>
<proteinExistence type="inferred from homology"/>
<evidence type="ECO:0000256" key="3">
    <source>
        <dbReference type="ARBA" id="ARBA00023125"/>
    </source>
</evidence>
<evidence type="ECO:0000256" key="4">
    <source>
        <dbReference type="ARBA" id="ARBA00023163"/>
    </source>
</evidence>
<evidence type="ECO:0008006" key="8">
    <source>
        <dbReference type="Google" id="ProtNLM"/>
    </source>
</evidence>
<evidence type="ECO:0000256" key="2">
    <source>
        <dbReference type="ARBA" id="ARBA00023015"/>
    </source>
</evidence>
<dbReference type="InterPro" id="IPR036388">
    <property type="entry name" value="WH-like_DNA-bd_sf"/>
</dbReference>
<dbReference type="InterPro" id="IPR005650">
    <property type="entry name" value="BlaI_family"/>
</dbReference>
<sequence>MKSKIYLSSVISFTVLMTGCMTGWGREAKEPSSLNTYLNQQAAQTGKSEITTIASASKPSETHALVESESATSSLAKKLAARLEESKKLDAQKAAEGPTYAARVKALSLPEADKQQILQEFASASDGQWEELLGTLEPAFGPQNTIAAKTSSSPANPESDMVQSYASKLVQRHLQPQSTNVAAEEQPHRLPSTNMHQDTSHLASVDPNLYPKTIDLERGKTPAAARGATGPQPKIRENTNIQLATYVPEMQANTDGLYPEDLQAEEYRQLRNNPKNLPNKKAGPKPAAAKEEDVSQLSENEYQVLQILWERGQVSLEALHKQLVPEPTTNEARRSPDAQALTISELHTTLFDLKERGWVADTRRGNTIVYWATRTQPEDASGNWEQLLDETIGKLEKLASNARLSSEERTIAQLRLRMLYLAADRKTEAMEKVEGLTAEEQEVWSNTLFGLSDYMNVDEIPVNRRHALALGSFRRAMTHLESASPLHLQNLEFIQSVESFGQFKAFASHDFQPQQEVLLYVEVDNFSSRDTGGQFETVLQSNYEIYDQSGRRIDARQFPEVKDTCRVRRRDFYVPYRIYMPENITPGSYRLELTVRDPSADKFGQASIEFRIK</sequence>
<comment type="similarity">
    <text evidence="1">Belongs to the BlaI transcriptional regulatory family.</text>
</comment>
<reference evidence="6 7" key="1">
    <citation type="submission" date="2018-02" db="EMBL/GenBank/DDBJ databases">
        <title>Comparative genomes isolates from brazilian mangrove.</title>
        <authorList>
            <person name="Araujo J.E."/>
            <person name="Taketani R.G."/>
            <person name="Silva M.C.P."/>
            <person name="Loureco M.V."/>
            <person name="Andreote F.D."/>
        </authorList>
    </citation>
    <scope>NUCLEOTIDE SEQUENCE [LARGE SCALE GENOMIC DNA]</scope>
    <source>
        <strain evidence="6 7">NAP PRIS-MGV</strain>
    </source>
</reference>
<keyword evidence="3" id="KW-0238">DNA-binding</keyword>
<evidence type="ECO:0000256" key="1">
    <source>
        <dbReference type="ARBA" id="ARBA00011046"/>
    </source>
</evidence>
<evidence type="ECO:0000313" key="6">
    <source>
        <dbReference type="EMBL" id="PQO30008.1"/>
    </source>
</evidence>
<gene>
    <name evidence="6" type="ORF">C5Y98_22375</name>
</gene>